<accession>A0A6L9L8H8</accession>
<comment type="caution">
    <text evidence="1">The sequence shown here is derived from an EMBL/GenBank/DDBJ whole genome shotgun (WGS) entry which is preliminary data.</text>
</comment>
<reference evidence="1 2" key="1">
    <citation type="submission" date="2020-02" db="EMBL/GenBank/DDBJ databases">
        <title>Draft genome sequence of two Spirosoma agri KCTC 52727 and Spirosoma terrae KCTC 52035.</title>
        <authorList>
            <person name="Rojas J."/>
            <person name="Ambika Manirajan B."/>
            <person name="Suarez C."/>
            <person name="Ratering S."/>
            <person name="Schnell S."/>
        </authorList>
    </citation>
    <scope>NUCLEOTIDE SEQUENCE [LARGE SCALE GENOMIC DNA]</scope>
    <source>
        <strain evidence="1 2">KCTC 52035</strain>
    </source>
</reference>
<proteinExistence type="predicted"/>
<protein>
    <submittedName>
        <fullName evidence="1">Uncharacterized protein</fullName>
    </submittedName>
</protein>
<dbReference type="AlphaFoldDB" id="A0A6L9L8H8"/>
<dbReference type="RefSeq" id="WP_163951746.1">
    <property type="nucleotide sequence ID" value="NZ_JAAFZH010000008.1"/>
</dbReference>
<keyword evidence="2" id="KW-1185">Reference proteome</keyword>
<sequence length="101" mass="11350">MEAKVTNAPLFDDHKVSVSLSEIKLLISSAEESLQKDPNNATLMLYLTFLRNWEHLPRDPERDHANLHKVSYAEYMLTMLKGATAGAVHAGVHTAFEVLFL</sequence>
<dbReference type="Proteomes" id="UP000474175">
    <property type="component" value="Unassembled WGS sequence"/>
</dbReference>
<dbReference type="EMBL" id="JAAFZH010000008">
    <property type="protein sequence ID" value="NDU96864.1"/>
    <property type="molecule type" value="Genomic_DNA"/>
</dbReference>
<name>A0A6L9L8H8_9BACT</name>
<gene>
    <name evidence="1" type="ORF">GK108_18415</name>
</gene>
<evidence type="ECO:0000313" key="2">
    <source>
        <dbReference type="Proteomes" id="UP000474175"/>
    </source>
</evidence>
<evidence type="ECO:0000313" key="1">
    <source>
        <dbReference type="EMBL" id="NDU96864.1"/>
    </source>
</evidence>
<organism evidence="1 2">
    <name type="scientific">Spirosoma terrae</name>
    <dbReference type="NCBI Taxonomy" id="1968276"/>
    <lineage>
        <taxon>Bacteria</taxon>
        <taxon>Pseudomonadati</taxon>
        <taxon>Bacteroidota</taxon>
        <taxon>Cytophagia</taxon>
        <taxon>Cytophagales</taxon>
        <taxon>Cytophagaceae</taxon>
        <taxon>Spirosoma</taxon>
    </lineage>
</organism>